<dbReference type="EMBL" id="APOJ01000025">
    <property type="protein sequence ID" value="ENU26822.1"/>
    <property type="molecule type" value="Genomic_DNA"/>
</dbReference>
<reference evidence="6" key="1">
    <citation type="submission" date="2013-02" db="EMBL/GenBank/DDBJ databases">
        <title>The Genome Sequence of Acinetobacter sp. NIPH 236.</title>
        <authorList>
            <consortium name="The Broad Institute Genome Sequencing Platform"/>
            <consortium name="The Broad Institute Genome Sequencing Center for Infectious Disease"/>
            <person name="Cerqueira G."/>
            <person name="Feldgarden M."/>
            <person name="Courvalin P."/>
            <person name="Perichon B."/>
            <person name="Grillot-Courvalin C."/>
            <person name="Clermont D."/>
            <person name="Rocha E."/>
            <person name="Yoon E.-J."/>
            <person name="Nemec A."/>
            <person name="Walker B."/>
            <person name="Young S.K."/>
            <person name="Zeng Q."/>
            <person name="Gargeya S."/>
            <person name="Fitzgerald M."/>
            <person name="Haas B."/>
            <person name="Abouelleil A."/>
            <person name="Alvarado L."/>
            <person name="Arachchi H.M."/>
            <person name="Berlin A.M."/>
            <person name="Chapman S.B."/>
            <person name="Dewar J."/>
            <person name="Goldberg J."/>
            <person name="Griggs A."/>
            <person name="Gujja S."/>
            <person name="Hansen M."/>
            <person name="Howarth C."/>
            <person name="Imamovic A."/>
            <person name="Larimer J."/>
            <person name="McCowan C."/>
            <person name="Murphy C."/>
            <person name="Neiman D."/>
            <person name="Pearson M."/>
            <person name="Priest M."/>
            <person name="Roberts A."/>
            <person name="Saif S."/>
            <person name="Shea T."/>
            <person name="Sisk P."/>
            <person name="Sykes S."/>
            <person name="Wortman J."/>
            <person name="Nusbaum C."/>
            <person name="Birren B."/>
        </authorList>
    </citation>
    <scope>NUCLEOTIDE SEQUENCE [LARGE SCALE GENOMIC DNA]</scope>
    <source>
        <strain evidence="6">NIPH 236</strain>
    </source>
</reference>
<feature type="repeat" description="TPR" evidence="3">
    <location>
        <begin position="600"/>
        <end position="633"/>
    </location>
</feature>
<evidence type="ECO:0000313" key="5">
    <source>
        <dbReference type="EMBL" id="ENU26822.1"/>
    </source>
</evidence>
<dbReference type="SUPFAM" id="SSF48452">
    <property type="entry name" value="TPR-like"/>
    <property type="match status" value="1"/>
</dbReference>
<proteinExistence type="predicted"/>
<feature type="domain" description="DUF4365" evidence="4">
    <location>
        <begin position="17"/>
        <end position="154"/>
    </location>
</feature>
<dbReference type="GeneID" id="92835745"/>
<dbReference type="InterPro" id="IPR011990">
    <property type="entry name" value="TPR-like_helical_dom_sf"/>
</dbReference>
<evidence type="ECO:0000256" key="2">
    <source>
        <dbReference type="ARBA" id="ARBA00022803"/>
    </source>
</evidence>
<reference evidence="5 6" key="2">
    <citation type="journal article" date="2016" name="Int. J. Syst. Evol. Microbiol.">
        <title>Taxonomy of haemolytic and/or proteolytic strains of the genus Acinetobacter with the proposal of Acinetobacter courvalinii sp. nov. (genomic species 14 sensu Bouvet &amp; Jeanjean), Acinetobacter dispersus sp. nov. (genomic species 17), Acinetobacter modestus sp. nov., Acinetobacter proteolyticus sp. nov. and Acinetobacter vivianii sp. nov.</title>
        <authorList>
            <person name="Nemec A."/>
            <person name="Radolfova-Krizova L."/>
            <person name="Maixnerova M."/>
            <person name="Vrestiakova E."/>
            <person name="Jezek P."/>
            <person name="Sedo O."/>
        </authorList>
    </citation>
    <scope>NUCLEOTIDE SEQUENCE [LARGE SCALE GENOMIC DNA]</scope>
    <source>
        <strain evidence="5 6">NIPH 236</strain>
    </source>
</reference>
<feature type="repeat" description="TPR" evidence="3">
    <location>
        <begin position="311"/>
        <end position="344"/>
    </location>
</feature>
<dbReference type="Pfam" id="PF13414">
    <property type="entry name" value="TPR_11"/>
    <property type="match status" value="2"/>
</dbReference>
<keyword evidence="2 3" id="KW-0802">TPR repeat</keyword>
<dbReference type="RefSeq" id="WP_004662888.1">
    <property type="nucleotide sequence ID" value="NZ_BMDV01000001.1"/>
</dbReference>
<organism evidence="5 6">
    <name type="scientific">Acinetobacter modestus</name>
    <dbReference type="NCBI Taxonomy" id="1776740"/>
    <lineage>
        <taxon>Bacteria</taxon>
        <taxon>Pseudomonadati</taxon>
        <taxon>Pseudomonadota</taxon>
        <taxon>Gammaproteobacteria</taxon>
        <taxon>Moraxellales</taxon>
        <taxon>Moraxellaceae</taxon>
        <taxon>Acinetobacter</taxon>
    </lineage>
</organism>
<evidence type="ECO:0000313" key="6">
    <source>
        <dbReference type="Proteomes" id="UP000013190"/>
    </source>
</evidence>
<evidence type="ECO:0000256" key="3">
    <source>
        <dbReference type="PROSITE-ProRule" id="PRU00339"/>
    </source>
</evidence>
<feature type="repeat" description="TPR" evidence="3">
    <location>
        <begin position="345"/>
        <end position="378"/>
    </location>
</feature>
<keyword evidence="1" id="KW-0677">Repeat</keyword>
<keyword evidence="6" id="KW-1185">Reference proteome</keyword>
<dbReference type="Proteomes" id="UP000013190">
    <property type="component" value="Unassembled WGS sequence"/>
</dbReference>
<accession>A0ABP2TX48</accession>
<gene>
    <name evidence="5" type="ORF">F992_02372</name>
</gene>
<dbReference type="InterPro" id="IPR019734">
    <property type="entry name" value="TPR_rpt"/>
</dbReference>
<dbReference type="InterPro" id="IPR051685">
    <property type="entry name" value="Ycf3/AcsC/BcsC/TPR_MFPF"/>
</dbReference>
<dbReference type="PANTHER" id="PTHR44943:SF8">
    <property type="entry name" value="TPR REPEAT-CONTAINING PROTEIN MJ0263"/>
    <property type="match status" value="1"/>
</dbReference>
<dbReference type="InterPro" id="IPR025375">
    <property type="entry name" value="DUF4365"/>
</dbReference>
<dbReference type="PROSITE" id="PS50005">
    <property type="entry name" value="TPR"/>
    <property type="match status" value="4"/>
</dbReference>
<comment type="caution">
    <text evidence="5">The sequence shown here is derived from an EMBL/GenBank/DDBJ whole genome shotgun (WGS) entry which is preliminary data.</text>
</comment>
<protein>
    <recommendedName>
        <fullName evidence="4">DUF4365 domain-containing protein</fullName>
    </recommendedName>
</protein>
<dbReference type="Pfam" id="PF14280">
    <property type="entry name" value="DUF4365"/>
    <property type="match status" value="1"/>
</dbReference>
<sequence>MKYLDDLPKRHPNHIIESKAVAAFEKIIHESECFMIQLKDTQDYGTDCQLEVVDDEHATNVRIHVQLKGTKKALNKDGSISIDINRTNLNYLISQRHSFFVCYHIPTNTLKFCYADTVLRQYEHSKQQWTTQQTITVNFTDLLTITKLQSLAKLAKANSNSVRNSRIKQIITSPSEMVNTIRTIPFDLHIPEDQDRAASLLLTLYNSGEDKIISDAFDRFLALFPSNHNALMYCYMAEINIGMAQKEVNIDRIKKGIIYLESKIETKQFSSGSLIYSIGNGYSVLDLNEDAIIAYKKSIDDLEERDSQLLAMCYKNLGSSYENIGNQSEAVTCYKKSISYNKQLPEANFALGNFYLKNGKYEEALQHFDEIVFNEPTTEKQFSVLGWRVNALFNLKEGRSAFREINTLLSNTSNNGDWIWLWCAKQVALFGRDSIDNAKLSIAFWDRYLKKHSNCPHGIREWLLNQFYLRSESLDIGFTYPDFKSHFESIIQHIQNQDAAFLWDRLGHWAQDNNDWNEAEYCFQNAYRLAKGEYGYCLGTALLFLNRPKESLPLLLEQALKIQPDDMSWFQLASTYEKLGKIKESINAYKKVISLNSEYALAWFNMGGIHWNNGDHKNAIRVWKKAIKKFQNHELSVELYKNIPHLLD</sequence>
<name>A0ABP2TX48_9GAMM</name>
<dbReference type="SMART" id="SM00028">
    <property type="entry name" value="TPR"/>
    <property type="match status" value="6"/>
</dbReference>
<dbReference type="PANTHER" id="PTHR44943">
    <property type="entry name" value="CELLULOSE SYNTHASE OPERON PROTEIN C"/>
    <property type="match status" value="1"/>
</dbReference>
<feature type="repeat" description="TPR" evidence="3">
    <location>
        <begin position="566"/>
        <end position="599"/>
    </location>
</feature>
<dbReference type="Gene3D" id="1.25.40.10">
    <property type="entry name" value="Tetratricopeptide repeat domain"/>
    <property type="match status" value="2"/>
</dbReference>
<evidence type="ECO:0000256" key="1">
    <source>
        <dbReference type="ARBA" id="ARBA00022737"/>
    </source>
</evidence>
<evidence type="ECO:0000259" key="4">
    <source>
        <dbReference type="Pfam" id="PF14280"/>
    </source>
</evidence>